<evidence type="ECO:0000313" key="3">
    <source>
        <dbReference type="EMBL" id="CAL6014103.1"/>
    </source>
</evidence>
<feature type="coiled-coil region" evidence="1">
    <location>
        <begin position="28"/>
        <end position="65"/>
    </location>
</feature>
<keyword evidence="1" id="KW-0175">Coiled coil</keyword>
<proteinExistence type="predicted"/>
<evidence type="ECO:0000313" key="2">
    <source>
        <dbReference type="EMBL" id="CAI9938594.1"/>
    </source>
</evidence>
<evidence type="ECO:0000313" key="4">
    <source>
        <dbReference type="Proteomes" id="UP001642409"/>
    </source>
</evidence>
<protein>
    <submittedName>
        <fullName evidence="3">Hypothetical_protein</fullName>
    </submittedName>
</protein>
<gene>
    <name evidence="3" type="ORF">HINF_LOCUS24107</name>
    <name evidence="2" type="ORF">HINF_LOCUS26239</name>
</gene>
<dbReference type="EMBL" id="CATOUU010000656">
    <property type="protein sequence ID" value="CAI9938594.1"/>
    <property type="molecule type" value="Genomic_DNA"/>
</dbReference>
<accession>A0AA86PG33</accession>
<name>A0AA86PG33_9EUKA</name>
<organism evidence="2">
    <name type="scientific">Hexamita inflata</name>
    <dbReference type="NCBI Taxonomy" id="28002"/>
    <lineage>
        <taxon>Eukaryota</taxon>
        <taxon>Metamonada</taxon>
        <taxon>Diplomonadida</taxon>
        <taxon>Hexamitidae</taxon>
        <taxon>Hexamitinae</taxon>
        <taxon>Hexamita</taxon>
    </lineage>
</organism>
<keyword evidence="4" id="KW-1185">Reference proteome</keyword>
<evidence type="ECO:0000256" key="1">
    <source>
        <dbReference type="SAM" id="Coils"/>
    </source>
</evidence>
<dbReference type="AlphaFoldDB" id="A0AA86PG33"/>
<comment type="caution">
    <text evidence="2">The sequence shown here is derived from an EMBL/GenBank/DDBJ whole genome shotgun (WGS) entry which is preliminary data.</text>
</comment>
<dbReference type="EMBL" id="CAXDID020000070">
    <property type="protein sequence ID" value="CAL6014103.1"/>
    <property type="molecule type" value="Genomic_DNA"/>
</dbReference>
<dbReference type="Proteomes" id="UP001642409">
    <property type="component" value="Unassembled WGS sequence"/>
</dbReference>
<reference evidence="3 4" key="2">
    <citation type="submission" date="2024-07" db="EMBL/GenBank/DDBJ databases">
        <authorList>
            <person name="Akdeniz Z."/>
        </authorList>
    </citation>
    <scope>NUCLEOTIDE SEQUENCE [LARGE SCALE GENOMIC DNA]</scope>
</reference>
<sequence length="101" mass="11977">MKAIAQNKYQEIEAQTYNILEQTVQDLQKEKIDKLESLSQQRKQLNSLMEQINDLNKLISLKENQIEQEFILNVKQIKAQAIEHLKGQKIMIRNELQELQQ</sequence>
<reference evidence="2" key="1">
    <citation type="submission" date="2023-06" db="EMBL/GenBank/DDBJ databases">
        <authorList>
            <person name="Kurt Z."/>
        </authorList>
    </citation>
    <scope>NUCLEOTIDE SEQUENCE</scope>
</reference>